<sequence>MNRRALDRDLNNANEQVNKGVDQLYLILLDVDFFKLYNDNQGHLAGDRVLKHIVATMQTVTDVDIYRYGGEEIAVLCNSHGNDISCAELAEHLRSSIQALAIPHPDSPFGVVTVSAGVAYHSRGKDSDTLIFDADKALYLAKSQGRNCAHLNT</sequence>
<evidence type="ECO:0000313" key="4">
    <source>
        <dbReference type="EMBL" id="GHG60607.1"/>
    </source>
</evidence>
<dbReference type="PROSITE" id="PS50887">
    <property type="entry name" value="GGDEF"/>
    <property type="match status" value="1"/>
</dbReference>
<dbReference type="EMBL" id="BNAO01000001">
    <property type="protein sequence ID" value="GHG60607.1"/>
    <property type="molecule type" value="Genomic_DNA"/>
</dbReference>
<evidence type="ECO:0000313" key="5">
    <source>
        <dbReference type="Proteomes" id="UP000659697"/>
    </source>
</evidence>
<evidence type="ECO:0000259" key="3">
    <source>
        <dbReference type="PROSITE" id="PS50887"/>
    </source>
</evidence>
<protein>
    <recommendedName>
        <fullName evidence="1">diguanylate cyclase</fullName>
        <ecNumber evidence="1">2.7.7.65</ecNumber>
    </recommendedName>
</protein>
<comment type="catalytic activity">
    <reaction evidence="2">
        <text>2 GTP = 3',3'-c-di-GMP + 2 diphosphate</text>
        <dbReference type="Rhea" id="RHEA:24898"/>
        <dbReference type="ChEBI" id="CHEBI:33019"/>
        <dbReference type="ChEBI" id="CHEBI:37565"/>
        <dbReference type="ChEBI" id="CHEBI:58805"/>
        <dbReference type="EC" id="2.7.7.65"/>
    </reaction>
</comment>
<reference evidence="5" key="1">
    <citation type="journal article" date="2019" name="Int. J. Syst. Evol. Microbiol.">
        <title>The Global Catalogue of Microorganisms (GCM) 10K type strain sequencing project: providing services to taxonomists for standard genome sequencing and annotation.</title>
        <authorList>
            <consortium name="The Broad Institute Genomics Platform"/>
            <consortium name="The Broad Institute Genome Sequencing Center for Infectious Disease"/>
            <person name="Wu L."/>
            <person name="Ma J."/>
        </authorList>
    </citation>
    <scope>NUCLEOTIDE SEQUENCE [LARGE SCALE GENOMIC DNA]</scope>
    <source>
        <strain evidence="5">CGMCC 1.7003</strain>
    </source>
</reference>
<dbReference type="PANTHER" id="PTHR45138:SF9">
    <property type="entry name" value="DIGUANYLATE CYCLASE DGCM-RELATED"/>
    <property type="match status" value="1"/>
</dbReference>
<evidence type="ECO:0000256" key="1">
    <source>
        <dbReference type="ARBA" id="ARBA00012528"/>
    </source>
</evidence>
<name>A0ABQ3KUD1_9ALTE</name>
<dbReference type="SUPFAM" id="SSF55073">
    <property type="entry name" value="Nucleotide cyclase"/>
    <property type="match status" value="1"/>
</dbReference>
<evidence type="ECO:0000256" key="2">
    <source>
        <dbReference type="ARBA" id="ARBA00034247"/>
    </source>
</evidence>
<accession>A0ABQ3KUD1</accession>
<organism evidence="4 5">
    <name type="scientific">Alishewanella longhuensis</name>
    <dbReference type="NCBI Taxonomy" id="1091037"/>
    <lineage>
        <taxon>Bacteria</taxon>
        <taxon>Pseudomonadati</taxon>
        <taxon>Pseudomonadota</taxon>
        <taxon>Gammaproteobacteria</taxon>
        <taxon>Alteromonadales</taxon>
        <taxon>Alteromonadaceae</taxon>
        <taxon>Alishewanella</taxon>
    </lineage>
</organism>
<dbReference type="InterPro" id="IPR000160">
    <property type="entry name" value="GGDEF_dom"/>
</dbReference>
<dbReference type="Pfam" id="PF00990">
    <property type="entry name" value="GGDEF"/>
    <property type="match status" value="1"/>
</dbReference>
<dbReference type="InterPro" id="IPR029787">
    <property type="entry name" value="Nucleotide_cyclase"/>
</dbReference>
<comment type="caution">
    <text evidence="4">The sequence shown here is derived from an EMBL/GenBank/DDBJ whole genome shotgun (WGS) entry which is preliminary data.</text>
</comment>
<keyword evidence="5" id="KW-1185">Reference proteome</keyword>
<dbReference type="EC" id="2.7.7.65" evidence="1"/>
<feature type="domain" description="GGDEF" evidence="3">
    <location>
        <begin position="22"/>
        <end position="153"/>
    </location>
</feature>
<dbReference type="CDD" id="cd01949">
    <property type="entry name" value="GGDEF"/>
    <property type="match status" value="1"/>
</dbReference>
<proteinExistence type="predicted"/>
<dbReference type="PANTHER" id="PTHR45138">
    <property type="entry name" value="REGULATORY COMPONENTS OF SENSORY TRANSDUCTION SYSTEM"/>
    <property type="match status" value="1"/>
</dbReference>
<dbReference type="InterPro" id="IPR043128">
    <property type="entry name" value="Rev_trsase/Diguanyl_cyclase"/>
</dbReference>
<dbReference type="NCBIfam" id="TIGR00254">
    <property type="entry name" value="GGDEF"/>
    <property type="match status" value="1"/>
</dbReference>
<dbReference type="InterPro" id="IPR050469">
    <property type="entry name" value="Diguanylate_Cyclase"/>
</dbReference>
<dbReference type="Proteomes" id="UP000659697">
    <property type="component" value="Unassembled WGS sequence"/>
</dbReference>
<dbReference type="Gene3D" id="3.30.70.270">
    <property type="match status" value="1"/>
</dbReference>
<gene>
    <name evidence="4" type="ORF">GCM10010919_04200</name>
</gene>
<dbReference type="SMART" id="SM00267">
    <property type="entry name" value="GGDEF"/>
    <property type="match status" value="1"/>
</dbReference>